<gene>
    <name evidence="1" type="ORF">QEO92_22760</name>
</gene>
<sequence>MTFKALVKTADLKRMASVAKSENVTIELEVDGVIVRVKPNEVDDDRKHSALPDDFAL</sequence>
<protein>
    <submittedName>
        <fullName evidence="1">Uncharacterized protein</fullName>
    </submittedName>
</protein>
<keyword evidence="2" id="KW-1185">Reference proteome</keyword>
<organism evidence="1 2">
    <name type="scientific">Neorhizobium petrolearium</name>
    <dbReference type="NCBI Taxonomy" id="515361"/>
    <lineage>
        <taxon>Bacteria</taxon>
        <taxon>Pseudomonadati</taxon>
        <taxon>Pseudomonadota</taxon>
        <taxon>Alphaproteobacteria</taxon>
        <taxon>Hyphomicrobiales</taxon>
        <taxon>Rhizobiaceae</taxon>
        <taxon>Rhizobium/Agrobacterium group</taxon>
        <taxon>Neorhizobium</taxon>
    </lineage>
</organism>
<reference evidence="1 2" key="1">
    <citation type="submission" date="2023-04" db="EMBL/GenBank/DDBJ databases">
        <title>Neorhizobium petrolearium OS53, complete genome.</title>
        <authorList>
            <person name="Yu T."/>
        </authorList>
    </citation>
    <scope>NUCLEOTIDE SEQUENCE [LARGE SCALE GENOMIC DNA]</scope>
    <source>
        <strain evidence="1 2">OS53</strain>
    </source>
</reference>
<evidence type="ECO:0000313" key="2">
    <source>
        <dbReference type="Proteomes" id="UP001227095"/>
    </source>
</evidence>
<name>A0ABY8M296_9HYPH</name>
<proteinExistence type="predicted"/>
<dbReference type="EMBL" id="CP123000">
    <property type="protein sequence ID" value="WGI67774.1"/>
    <property type="molecule type" value="Genomic_DNA"/>
</dbReference>
<dbReference type="RefSeq" id="WP_227704542.1">
    <property type="nucleotide sequence ID" value="NZ_CP123000.1"/>
</dbReference>
<accession>A0ABY8M296</accession>
<evidence type="ECO:0000313" key="1">
    <source>
        <dbReference type="EMBL" id="WGI67774.1"/>
    </source>
</evidence>
<dbReference type="Proteomes" id="UP001227095">
    <property type="component" value="Chromosome"/>
</dbReference>